<sequence>MKKEINSKIAIVINRNGMGEAPQELSHLLIKNYLGLLLSEEHIPSYICMYADGVKLACEGSHVIEELSLLEKAGSKIIICKTCLAFNNLLDNIAAGSVGTMLDIIDVQHNSTKVITL</sequence>
<evidence type="ECO:0000313" key="1">
    <source>
        <dbReference type="EMBL" id="MPM37511.1"/>
    </source>
</evidence>
<protein>
    <submittedName>
        <fullName evidence="1">Uncharacterized protein</fullName>
    </submittedName>
</protein>
<dbReference type="SUPFAM" id="SSF75169">
    <property type="entry name" value="DsrEFH-like"/>
    <property type="match status" value="1"/>
</dbReference>
<accession>A0A644ZCA3</accession>
<gene>
    <name evidence="1" type="ORF">SDC9_84129</name>
</gene>
<dbReference type="InterPro" id="IPR003787">
    <property type="entry name" value="Sulphur_relay_DsrE/F-like"/>
</dbReference>
<reference evidence="1" key="1">
    <citation type="submission" date="2019-08" db="EMBL/GenBank/DDBJ databases">
        <authorList>
            <person name="Kucharzyk K."/>
            <person name="Murdoch R.W."/>
            <person name="Higgins S."/>
            <person name="Loffler F."/>
        </authorList>
    </citation>
    <scope>NUCLEOTIDE SEQUENCE</scope>
</reference>
<proteinExistence type="predicted"/>
<name>A0A644ZCA3_9ZZZZ</name>
<dbReference type="AlphaFoldDB" id="A0A644ZCA3"/>
<comment type="caution">
    <text evidence="1">The sequence shown here is derived from an EMBL/GenBank/DDBJ whole genome shotgun (WGS) entry which is preliminary data.</text>
</comment>
<dbReference type="EMBL" id="VSSQ01007974">
    <property type="protein sequence ID" value="MPM37511.1"/>
    <property type="molecule type" value="Genomic_DNA"/>
</dbReference>
<organism evidence="1">
    <name type="scientific">bioreactor metagenome</name>
    <dbReference type="NCBI Taxonomy" id="1076179"/>
    <lineage>
        <taxon>unclassified sequences</taxon>
        <taxon>metagenomes</taxon>
        <taxon>ecological metagenomes</taxon>
    </lineage>
</organism>
<dbReference type="Pfam" id="PF02635">
    <property type="entry name" value="DsrE"/>
    <property type="match status" value="1"/>
</dbReference>
<dbReference type="InterPro" id="IPR027396">
    <property type="entry name" value="DsrEFH-like"/>
</dbReference>